<feature type="transmembrane region" description="Helical" evidence="1">
    <location>
        <begin position="26"/>
        <end position="47"/>
    </location>
</feature>
<dbReference type="Proteomes" id="UP001597119">
    <property type="component" value="Unassembled WGS sequence"/>
</dbReference>
<feature type="transmembrane region" description="Helical" evidence="1">
    <location>
        <begin position="53"/>
        <end position="72"/>
    </location>
</feature>
<dbReference type="Pfam" id="PF26047">
    <property type="entry name" value="DUF8015"/>
    <property type="match status" value="1"/>
</dbReference>
<accession>A0ABD6CC23</accession>
<evidence type="ECO:0000313" key="3">
    <source>
        <dbReference type="Proteomes" id="UP001597119"/>
    </source>
</evidence>
<keyword evidence="3" id="KW-1185">Reference proteome</keyword>
<dbReference type="AlphaFoldDB" id="A0ABD6CC23"/>
<proteinExistence type="predicted"/>
<organism evidence="2 3">
    <name type="scientific">Halorientalis brevis</name>
    <dbReference type="NCBI Taxonomy" id="1126241"/>
    <lineage>
        <taxon>Archaea</taxon>
        <taxon>Methanobacteriati</taxon>
        <taxon>Methanobacteriota</taxon>
        <taxon>Stenosarchaea group</taxon>
        <taxon>Halobacteria</taxon>
        <taxon>Halobacteriales</taxon>
        <taxon>Haloarculaceae</taxon>
        <taxon>Halorientalis</taxon>
    </lineage>
</organism>
<keyword evidence="1" id="KW-1133">Transmembrane helix</keyword>
<name>A0ABD6CC23_9EURY</name>
<dbReference type="EMBL" id="JBHUDJ010000003">
    <property type="protein sequence ID" value="MFD1587574.1"/>
    <property type="molecule type" value="Genomic_DNA"/>
</dbReference>
<sequence>MSRSDNTAQRGTADGRRVLFPSLSRYDLLLAFMPTVFLISLVVGNLLSIGFRTALSVAGIAGIAALIDALFLNPPKTGTGRA</sequence>
<keyword evidence="1" id="KW-0812">Transmembrane</keyword>
<evidence type="ECO:0000256" key="1">
    <source>
        <dbReference type="SAM" id="Phobius"/>
    </source>
</evidence>
<comment type="caution">
    <text evidence="2">The sequence shown here is derived from an EMBL/GenBank/DDBJ whole genome shotgun (WGS) entry which is preliminary data.</text>
</comment>
<reference evidence="2 3" key="1">
    <citation type="journal article" date="2019" name="Int. J. Syst. Evol. Microbiol.">
        <title>The Global Catalogue of Microorganisms (GCM) 10K type strain sequencing project: providing services to taxonomists for standard genome sequencing and annotation.</title>
        <authorList>
            <consortium name="The Broad Institute Genomics Platform"/>
            <consortium name="The Broad Institute Genome Sequencing Center for Infectious Disease"/>
            <person name="Wu L."/>
            <person name="Ma J."/>
        </authorList>
    </citation>
    <scope>NUCLEOTIDE SEQUENCE [LARGE SCALE GENOMIC DNA]</scope>
    <source>
        <strain evidence="2 3">CGMCC 1.12125</strain>
    </source>
</reference>
<evidence type="ECO:0000313" key="2">
    <source>
        <dbReference type="EMBL" id="MFD1587574.1"/>
    </source>
</evidence>
<protein>
    <submittedName>
        <fullName evidence="2">Uncharacterized protein</fullName>
    </submittedName>
</protein>
<dbReference type="InterPro" id="IPR058328">
    <property type="entry name" value="DUF8015"/>
</dbReference>
<keyword evidence="1" id="KW-0472">Membrane</keyword>
<gene>
    <name evidence="2" type="ORF">ACFR9U_11305</name>
</gene>
<dbReference type="RefSeq" id="WP_247372950.1">
    <property type="nucleotide sequence ID" value="NZ_JALLGV010000001.1"/>
</dbReference>